<proteinExistence type="predicted"/>
<evidence type="ECO:0000313" key="1">
    <source>
        <dbReference type="EMBL" id="KAI9461395.1"/>
    </source>
</evidence>
<dbReference type="EMBL" id="JAGFNK010000178">
    <property type="protein sequence ID" value="KAI9461395.1"/>
    <property type="molecule type" value="Genomic_DNA"/>
</dbReference>
<protein>
    <submittedName>
        <fullName evidence="1">Uncharacterized protein</fullName>
    </submittedName>
</protein>
<dbReference type="Proteomes" id="UP001207468">
    <property type="component" value="Unassembled WGS sequence"/>
</dbReference>
<comment type="caution">
    <text evidence="1">The sequence shown here is derived from an EMBL/GenBank/DDBJ whole genome shotgun (WGS) entry which is preliminary data.</text>
</comment>
<name>A0ACC0U3J5_9AGAM</name>
<feature type="non-terminal residue" evidence="1">
    <location>
        <position position="1"/>
    </location>
</feature>
<gene>
    <name evidence="1" type="ORF">F5148DRAFT_1215238</name>
</gene>
<keyword evidence="2" id="KW-1185">Reference proteome</keyword>
<reference evidence="1" key="1">
    <citation type="submission" date="2021-03" db="EMBL/GenBank/DDBJ databases">
        <title>Evolutionary priming and transition to the ectomycorrhizal habit in an iconic lineage of mushroom-forming fungi: is preadaptation a requirement?</title>
        <authorList>
            <consortium name="DOE Joint Genome Institute"/>
            <person name="Looney B.P."/>
            <person name="Miyauchi S."/>
            <person name="Morin E."/>
            <person name="Drula E."/>
            <person name="Courty P.E."/>
            <person name="Chicoki N."/>
            <person name="Fauchery L."/>
            <person name="Kohler A."/>
            <person name="Kuo A."/>
            <person name="LaButti K."/>
            <person name="Pangilinan J."/>
            <person name="Lipzen A."/>
            <person name="Riley R."/>
            <person name="Andreopoulos W."/>
            <person name="He G."/>
            <person name="Johnson J."/>
            <person name="Barry K.W."/>
            <person name="Grigoriev I.V."/>
            <person name="Nagy L."/>
            <person name="Hibbett D."/>
            <person name="Henrissat B."/>
            <person name="Matheny P.B."/>
            <person name="Labbe J."/>
            <person name="Martin A.F."/>
        </authorList>
    </citation>
    <scope>NUCLEOTIDE SEQUENCE</scope>
    <source>
        <strain evidence="1">BPL698</strain>
    </source>
</reference>
<organism evidence="1 2">
    <name type="scientific">Russula earlei</name>
    <dbReference type="NCBI Taxonomy" id="71964"/>
    <lineage>
        <taxon>Eukaryota</taxon>
        <taxon>Fungi</taxon>
        <taxon>Dikarya</taxon>
        <taxon>Basidiomycota</taxon>
        <taxon>Agaricomycotina</taxon>
        <taxon>Agaricomycetes</taxon>
        <taxon>Russulales</taxon>
        <taxon>Russulaceae</taxon>
        <taxon>Russula</taxon>
    </lineage>
</organism>
<accession>A0ACC0U3J5</accession>
<evidence type="ECO:0000313" key="2">
    <source>
        <dbReference type="Proteomes" id="UP001207468"/>
    </source>
</evidence>
<sequence length="152" mass="17608">KKKTVPRTPHQVRYFLFSFFFLRIRIIIMIPHASSSRRSDRRLYFSKGDALILVLYGIRLAMPRPGLLADAAFRAPNDTKVSIGLAAVRLCCLFARASSLLQQQPCKVAYRMWIDLFLSKGVWHRRGFWRTYSLFQSDTLRSGVRIQGTLQI</sequence>